<proteinExistence type="inferred from homology"/>
<dbReference type="Gene3D" id="3.40.50.10310">
    <property type="entry name" value="Creatininase"/>
    <property type="match status" value="1"/>
</dbReference>
<evidence type="ECO:0000256" key="4">
    <source>
        <dbReference type="ARBA" id="ARBA00022833"/>
    </source>
</evidence>
<accession>A0A926UR79</accession>
<dbReference type="Proteomes" id="UP000631421">
    <property type="component" value="Unassembled WGS sequence"/>
</dbReference>
<dbReference type="Pfam" id="PF02633">
    <property type="entry name" value="Creatininase"/>
    <property type="match status" value="1"/>
</dbReference>
<comment type="caution">
    <text evidence="6">The sequence shown here is derived from an EMBL/GenBank/DDBJ whole genome shotgun (WGS) entry which is preliminary data.</text>
</comment>
<comment type="cofactor">
    <cofactor evidence="1">
        <name>Zn(2+)</name>
        <dbReference type="ChEBI" id="CHEBI:29105"/>
    </cofactor>
</comment>
<evidence type="ECO:0000313" key="6">
    <source>
        <dbReference type="EMBL" id="MBD2149233.1"/>
    </source>
</evidence>
<dbReference type="GO" id="GO:0016811">
    <property type="term" value="F:hydrolase activity, acting on carbon-nitrogen (but not peptide) bonds, in linear amides"/>
    <property type="evidence" value="ECO:0007669"/>
    <property type="project" value="TreeGrafter"/>
</dbReference>
<protein>
    <submittedName>
        <fullName evidence="6">Creatininase family protein</fullName>
    </submittedName>
</protein>
<reference evidence="6" key="1">
    <citation type="journal article" date="2015" name="ISME J.">
        <title>Draft Genome Sequence of Streptomyces incarnatus NRRL8089, which Produces the Nucleoside Antibiotic Sinefungin.</title>
        <authorList>
            <person name="Oshima K."/>
            <person name="Hattori M."/>
            <person name="Shimizu H."/>
            <person name="Fukuda K."/>
            <person name="Nemoto M."/>
            <person name="Inagaki K."/>
            <person name="Tamura T."/>
        </authorList>
    </citation>
    <scope>NUCLEOTIDE SEQUENCE</scope>
    <source>
        <strain evidence="6">FACHB-1277</strain>
    </source>
</reference>
<evidence type="ECO:0000313" key="7">
    <source>
        <dbReference type="Proteomes" id="UP000631421"/>
    </source>
</evidence>
<dbReference type="InterPro" id="IPR024087">
    <property type="entry name" value="Creatininase-like_sf"/>
</dbReference>
<organism evidence="6 7">
    <name type="scientific">Pseudanabaena cinerea FACHB-1277</name>
    <dbReference type="NCBI Taxonomy" id="2949581"/>
    <lineage>
        <taxon>Bacteria</taxon>
        <taxon>Bacillati</taxon>
        <taxon>Cyanobacteriota</taxon>
        <taxon>Cyanophyceae</taxon>
        <taxon>Pseudanabaenales</taxon>
        <taxon>Pseudanabaenaceae</taxon>
        <taxon>Pseudanabaena</taxon>
        <taxon>Pseudanabaena cinerea</taxon>
    </lineage>
</organism>
<dbReference type="GO" id="GO:0009231">
    <property type="term" value="P:riboflavin biosynthetic process"/>
    <property type="evidence" value="ECO:0007669"/>
    <property type="project" value="TreeGrafter"/>
</dbReference>
<dbReference type="PANTHER" id="PTHR35005">
    <property type="entry name" value="3-DEHYDRO-SCYLLO-INOSOSE HYDROLASE"/>
    <property type="match status" value="1"/>
</dbReference>
<evidence type="ECO:0000256" key="1">
    <source>
        <dbReference type="ARBA" id="ARBA00001947"/>
    </source>
</evidence>
<dbReference type="PANTHER" id="PTHR35005:SF1">
    <property type="entry name" value="2-AMINO-5-FORMYLAMINO-6-RIBOSYLAMINOPYRIMIDIN-4(3H)-ONE 5'-MONOPHOSPHATE DEFORMYLASE"/>
    <property type="match status" value="1"/>
</dbReference>
<dbReference type="RefSeq" id="WP_190349584.1">
    <property type="nucleotide sequence ID" value="NZ_JACJPY010000006.1"/>
</dbReference>
<keyword evidence="7" id="KW-1185">Reference proteome</keyword>
<comment type="similarity">
    <text evidence="5">Belongs to the creatininase superfamily.</text>
</comment>
<evidence type="ECO:0000256" key="5">
    <source>
        <dbReference type="ARBA" id="ARBA00024029"/>
    </source>
</evidence>
<sequence>MNYFPADRYFAYLNSPAIAAMGDKQNAVIIQPMGAIEQHGAHLPLIVDAAISIGVLAKALAQLDPAIAAYALPPLYYGKSNEHSTFAGTVTLRTETMLALLTDIAESVYRAGFRKLVLMNSHGGQPQILEIVARDLHEKYPDFCLFPLFTWRVPNVAKDLLTAKELEFGIHGGDAETSLMLALLPEQVDMAQAVTEYPYGLPKDSMLSMEGANPFAWVMRDLSRSGVLGDAKAATKEKGDRLLASLVDGWTALITDIYKFEQPKAYGDHLL</sequence>
<keyword evidence="2" id="KW-0479">Metal-binding</keyword>
<dbReference type="GO" id="GO:0046872">
    <property type="term" value="F:metal ion binding"/>
    <property type="evidence" value="ECO:0007669"/>
    <property type="project" value="UniProtKB-KW"/>
</dbReference>
<dbReference type="SUPFAM" id="SSF102215">
    <property type="entry name" value="Creatininase"/>
    <property type="match status" value="1"/>
</dbReference>
<keyword evidence="4" id="KW-0862">Zinc</keyword>
<reference evidence="6" key="2">
    <citation type="submission" date="2020-08" db="EMBL/GenBank/DDBJ databases">
        <authorList>
            <person name="Chen M."/>
            <person name="Teng W."/>
            <person name="Zhao L."/>
            <person name="Hu C."/>
            <person name="Zhou Y."/>
            <person name="Han B."/>
            <person name="Song L."/>
            <person name="Shu W."/>
        </authorList>
    </citation>
    <scope>NUCLEOTIDE SEQUENCE</scope>
    <source>
        <strain evidence="6">FACHB-1277</strain>
    </source>
</reference>
<gene>
    <name evidence="6" type="ORF">H6F44_03705</name>
</gene>
<dbReference type="AlphaFoldDB" id="A0A926UR79"/>
<keyword evidence="3" id="KW-0378">Hydrolase</keyword>
<evidence type="ECO:0000256" key="2">
    <source>
        <dbReference type="ARBA" id="ARBA00022723"/>
    </source>
</evidence>
<evidence type="ECO:0000256" key="3">
    <source>
        <dbReference type="ARBA" id="ARBA00022801"/>
    </source>
</evidence>
<dbReference type="EMBL" id="JACJPY010000006">
    <property type="protein sequence ID" value="MBD2149233.1"/>
    <property type="molecule type" value="Genomic_DNA"/>
</dbReference>
<dbReference type="InterPro" id="IPR003785">
    <property type="entry name" value="Creatininase/forma_Hydrolase"/>
</dbReference>
<name>A0A926UR79_9CYAN</name>